<keyword evidence="4" id="KW-1185">Reference proteome</keyword>
<dbReference type="OrthoDB" id="327733at2"/>
<gene>
    <name evidence="3" type="ORF">SAMN05192589_10828</name>
</gene>
<dbReference type="InterPro" id="IPR018946">
    <property type="entry name" value="PhoD-like_MPP"/>
</dbReference>
<protein>
    <submittedName>
        <fullName evidence="3">Alkaline phosphatase D</fullName>
    </submittedName>
</protein>
<dbReference type="Proteomes" id="UP000198781">
    <property type="component" value="Unassembled WGS sequence"/>
</dbReference>
<dbReference type="PANTHER" id="PTHR43606">
    <property type="entry name" value="PHOSPHATASE, PUTATIVE (AFU_ORTHOLOGUE AFUA_6G08710)-RELATED"/>
    <property type="match status" value="1"/>
</dbReference>
<dbReference type="Pfam" id="PF09423">
    <property type="entry name" value="PhoD"/>
    <property type="match status" value="1"/>
</dbReference>
<dbReference type="Gene3D" id="2.60.40.380">
    <property type="entry name" value="Purple acid phosphatase-like, N-terminal"/>
    <property type="match status" value="1"/>
</dbReference>
<dbReference type="InterPro" id="IPR038607">
    <property type="entry name" value="PhoD-like_sf"/>
</dbReference>
<dbReference type="PANTHER" id="PTHR43606:SF2">
    <property type="entry name" value="ALKALINE PHOSPHATASE FAMILY PROTEIN (AFU_ORTHOLOGUE AFUA_5G03860)"/>
    <property type="match status" value="1"/>
</dbReference>
<evidence type="ECO:0000313" key="4">
    <source>
        <dbReference type="Proteomes" id="UP000198781"/>
    </source>
</evidence>
<feature type="domain" description="PhoD-like phosphatase metallophosphatase" evidence="1">
    <location>
        <begin position="149"/>
        <end position="511"/>
    </location>
</feature>
<dbReference type="RefSeq" id="WP_092744295.1">
    <property type="nucleotide sequence ID" value="NZ_FMZC01000008.1"/>
</dbReference>
<evidence type="ECO:0000259" key="1">
    <source>
        <dbReference type="Pfam" id="PF09423"/>
    </source>
</evidence>
<dbReference type="CDD" id="cd07389">
    <property type="entry name" value="MPP_PhoD"/>
    <property type="match status" value="1"/>
</dbReference>
<evidence type="ECO:0000259" key="2">
    <source>
        <dbReference type="Pfam" id="PF16655"/>
    </source>
</evidence>
<dbReference type="InterPro" id="IPR032093">
    <property type="entry name" value="PhoD_N"/>
</dbReference>
<feature type="domain" description="Phospholipase D N-terminal" evidence="2">
    <location>
        <begin position="43"/>
        <end position="135"/>
    </location>
</feature>
<evidence type="ECO:0000313" key="3">
    <source>
        <dbReference type="EMBL" id="SDD65672.1"/>
    </source>
</evidence>
<proteinExistence type="predicted"/>
<dbReference type="PROSITE" id="PS51318">
    <property type="entry name" value="TAT"/>
    <property type="match status" value="1"/>
</dbReference>
<dbReference type="Gene3D" id="3.60.21.70">
    <property type="entry name" value="PhoD-like phosphatase"/>
    <property type="match status" value="1"/>
</dbReference>
<dbReference type="STRING" id="187868.SAMN05192589_10828"/>
<sequence length="544" mass="58965">MTHPSPLSRRALLQRAAWAASAAAWPRWTLAAQGNARHDPFTLGVASGDPSPDGMVLWTRLVPAEPGAWSRPIAVRWEVAHDDAFRRIVQRGTANALPEFAHSVHVELQGLAPGRWYHYRFLLGDAVSATGRTRTAPAPGEMESRLRIAFASCQRWEHGHYAAWNDVCRHAPDLVLFLGDYMYEYASPKDPAGLARVHGLRLAQTLADYRDRYALHKSDPALQAAHAVCPWASTWDDHEVQNDYAGTHGRGDAADFLAMRTAGWQAFYEHTPLRAASLAASGFGTLQVYRALPWGRLANIHLLDARQFRDRQACRAEGSSGAGAVRPADCAELQAPQRSFLGAAQERWLDAGLAADARGSAEGSAGNGSGTRWSVIAQQTLFSPRHYPSGVQSTDSWDGYPAARQRLLQSVARHAPRNAVLLGGDIHQNYVCNVLAPSDGAEPASSPAAQSPSAPRILASEFCGTSISSRSGTTQDKVDAIARHNPHVLLARCDLRGWGLADVTPGRWTTTLRTVDDPLRADSGASTLARFVVEDGRAGPVRDS</sequence>
<dbReference type="EMBL" id="FMZC01000008">
    <property type="protein sequence ID" value="SDD65672.1"/>
    <property type="molecule type" value="Genomic_DNA"/>
</dbReference>
<dbReference type="SUPFAM" id="SSF56300">
    <property type="entry name" value="Metallo-dependent phosphatases"/>
    <property type="match status" value="1"/>
</dbReference>
<dbReference type="AlphaFoldDB" id="A0A1G6WIG2"/>
<name>A0A1G6WIG2_9BURK</name>
<accession>A0A1G6WIG2</accession>
<dbReference type="InterPro" id="IPR029052">
    <property type="entry name" value="Metallo-depent_PP-like"/>
</dbReference>
<dbReference type="Pfam" id="PF16655">
    <property type="entry name" value="PhoD_N"/>
    <property type="match status" value="1"/>
</dbReference>
<organism evidence="3 4">
    <name type="scientific">Paracidovorax valerianellae</name>
    <dbReference type="NCBI Taxonomy" id="187868"/>
    <lineage>
        <taxon>Bacteria</taxon>
        <taxon>Pseudomonadati</taxon>
        <taxon>Pseudomonadota</taxon>
        <taxon>Betaproteobacteria</taxon>
        <taxon>Burkholderiales</taxon>
        <taxon>Comamonadaceae</taxon>
        <taxon>Paracidovorax</taxon>
    </lineage>
</organism>
<dbReference type="InterPro" id="IPR052900">
    <property type="entry name" value="Phospholipid_Metab_Enz"/>
</dbReference>
<dbReference type="InterPro" id="IPR006311">
    <property type="entry name" value="TAT_signal"/>
</dbReference>
<reference evidence="3 4" key="1">
    <citation type="submission" date="2016-10" db="EMBL/GenBank/DDBJ databases">
        <authorList>
            <person name="de Groot N.N."/>
        </authorList>
    </citation>
    <scope>NUCLEOTIDE SEQUENCE [LARGE SCALE GENOMIC DNA]</scope>
    <source>
        <strain evidence="3 4">DSM 16619</strain>
    </source>
</reference>